<name>A0A7J8XZY0_GOSAI</name>
<keyword evidence="2" id="KW-1185">Reference proteome</keyword>
<evidence type="ECO:0000313" key="2">
    <source>
        <dbReference type="Proteomes" id="UP000593577"/>
    </source>
</evidence>
<proteinExistence type="predicted"/>
<protein>
    <submittedName>
        <fullName evidence="1">Uncharacterized protein</fullName>
    </submittedName>
</protein>
<reference evidence="1 2" key="1">
    <citation type="journal article" date="2019" name="Genome Biol. Evol.">
        <title>Insights into the evolution of the New World diploid cottons (Gossypium, subgenus Houzingenia) based on genome sequencing.</title>
        <authorList>
            <person name="Grover C.E."/>
            <person name="Arick M.A. 2nd"/>
            <person name="Thrash A."/>
            <person name="Conover J.L."/>
            <person name="Sanders W.S."/>
            <person name="Peterson D.G."/>
            <person name="Frelichowski J.E."/>
            <person name="Scheffler J.A."/>
            <person name="Scheffler B.E."/>
            <person name="Wendel J.F."/>
        </authorList>
    </citation>
    <scope>NUCLEOTIDE SEQUENCE [LARGE SCALE GENOMIC DNA]</scope>
    <source>
        <strain evidence="1">185</strain>
        <tissue evidence="1">Leaf</tissue>
    </source>
</reference>
<dbReference type="AlphaFoldDB" id="A0A7J8XZY0"/>
<evidence type="ECO:0000313" key="1">
    <source>
        <dbReference type="EMBL" id="MBA0692344.1"/>
    </source>
</evidence>
<sequence>MGSCVYLWDNVSDPTTA</sequence>
<comment type="caution">
    <text evidence="1">The sequence shown here is derived from an EMBL/GenBank/DDBJ whole genome shotgun (WGS) entry which is preliminary data.</text>
</comment>
<dbReference type="EMBL" id="JABFAA010000009">
    <property type="protein sequence ID" value="MBA0692344.1"/>
    <property type="molecule type" value="Genomic_DNA"/>
</dbReference>
<gene>
    <name evidence="1" type="ORF">Goari_009915</name>
</gene>
<accession>A0A7J8XZY0</accession>
<dbReference type="Proteomes" id="UP000593577">
    <property type="component" value="Unassembled WGS sequence"/>
</dbReference>
<organism evidence="1 2">
    <name type="scientific">Gossypium aridum</name>
    <name type="common">American cotton</name>
    <name type="synonym">Erioxylum aridum</name>
    <dbReference type="NCBI Taxonomy" id="34290"/>
    <lineage>
        <taxon>Eukaryota</taxon>
        <taxon>Viridiplantae</taxon>
        <taxon>Streptophyta</taxon>
        <taxon>Embryophyta</taxon>
        <taxon>Tracheophyta</taxon>
        <taxon>Spermatophyta</taxon>
        <taxon>Magnoliopsida</taxon>
        <taxon>eudicotyledons</taxon>
        <taxon>Gunneridae</taxon>
        <taxon>Pentapetalae</taxon>
        <taxon>rosids</taxon>
        <taxon>malvids</taxon>
        <taxon>Malvales</taxon>
        <taxon>Malvaceae</taxon>
        <taxon>Malvoideae</taxon>
        <taxon>Gossypium</taxon>
    </lineage>
</organism>